<dbReference type="PANTHER" id="PTHR24421:SF10">
    <property type="entry name" value="NITRATE_NITRITE SENSOR PROTEIN NARQ"/>
    <property type="match status" value="1"/>
</dbReference>
<organism evidence="11 12">
    <name type="scientific">Neobacillus thermocopriae</name>
    <dbReference type="NCBI Taxonomy" id="1215031"/>
    <lineage>
        <taxon>Bacteria</taxon>
        <taxon>Bacillati</taxon>
        <taxon>Bacillota</taxon>
        <taxon>Bacilli</taxon>
        <taxon>Bacillales</taxon>
        <taxon>Bacillaceae</taxon>
        <taxon>Neobacillus</taxon>
    </lineage>
</organism>
<evidence type="ECO:0000256" key="5">
    <source>
        <dbReference type="ARBA" id="ARBA00022741"/>
    </source>
</evidence>
<dbReference type="GO" id="GO:0000155">
    <property type="term" value="F:phosphorelay sensor kinase activity"/>
    <property type="evidence" value="ECO:0007669"/>
    <property type="project" value="InterPro"/>
</dbReference>
<keyword evidence="8" id="KW-0902">Two-component regulatory system</keyword>
<evidence type="ECO:0000256" key="9">
    <source>
        <dbReference type="SAM" id="Phobius"/>
    </source>
</evidence>
<keyword evidence="9" id="KW-1133">Transmembrane helix</keyword>
<dbReference type="CDD" id="cd16917">
    <property type="entry name" value="HATPase_UhpB-NarQ-NarX-like"/>
    <property type="match status" value="1"/>
</dbReference>
<comment type="catalytic activity">
    <reaction evidence="1">
        <text>ATP + protein L-histidine = ADP + protein N-phospho-L-histidine.</text>
        <dbReference type="EC" id="2.7.13.3"/>
    </reaction>
</comment>
<evidence type="ECO:0000313" key="11">
    <source>
        <dbReference type="EMBL" id="NEX79475.1"/>
    </source>
</evidence>
<evidence type="ECO:0000256" key="8">
    <source>
        <dbReference type="ARBA" id="ARBA00023012"/>
    </source>
</evidence>
<dbReference type="GO" id="GO:0046983">
    <property type="term" value="F:protein dimerization activity"/>
    <property type="evidence" value="ECO:0007669"/>
    <property type="project" value="InterPro"/>
</dbReference>
<keyword evidence="12" id="KW-1185">Reference proteome</keyword>
<dbReference type="Proteomes" id="UP000481621">
    <property type="component" value="Unassembled WGS sequence"/>
</dbReference>
<evidence type="ECO:0000259" key="10">
    <source>
        <dbReference type="SMART" id="SM00387"/>
    </source>
</evidence>
<proteinExistence type="predicted"/>
<protein>
    <recommendedName>
        <fullName evidence="2">histidine kinase</fullName>
        <ecNumber evidence="2">2.7.13.3</ecNumber>
    </recommendedName>
</protein>
<reference evidence="11" key="1">
    <citation type="submission" date="2020-02" db="EMBL/GenBank/DDBJ databases">
        <title>Bacillus sedimentmangrovi sp. nov., isolated from sediment of the mangrove ecosystem.</title>
        <authorList>
            <person name="Liu G."/>
        </authorList>
    </citation>
    <scope>NUCLEOTIDE SEQUENCE [LARGE SCALE GENOMIC DNA]</scope>
    <source>
        <strain evidence="11">SgZ-7</strain>
    </source>
</reference>
<evidence type="ECO:0000313" key="12">
    <source>
        <dbReference type="Proteomes" id="UP000481621"/>
    </source>
</evidence>
<dbReference type="EMBL" id="JAAIUV010000017">
    <property type="protein sequence ID" value="NEX79475.1"/>
    <property type="molecule type" value="Genomic_DNA"/>
</dbReference>
<dbReference type="InterPro" id="IPR003594">
    <property type="entry name" value="HATPase_dom"/>
</dbReference>
<dbReference type="Gene3D" id="1.20.5.1930">
    <property type="match status" value="1"/>
</dbReference>
<evidence type="ECO:0000256" key="4">
    <source>
        <dbReference type="ARBA" id="ARBA00022679"/>
    </source>
</evidence>
<dbReference type="GO" id="GO:0016020">
    <property type="term" value="C:membrane"/>
    <property type="evidence" value="ECO:0007669"/>
    <property type="project" value="InterPro"/>
</dbReference>
<dbReference type="GO" id="GO:0005524">
    <property type="term" value="F:ATP binding"/>
    <property type="evidence" value="ECO:0007669"/>
    <property type="project" value="UniProtKB-KW"/>
</dbReference>
<evidence type="ECO:0000256" key="6">
    <source>
        <dbReference type="ARBA" id="ARBA00022777"/>
    </source>
</evidence>
<feature type="domain" description="Histidine kinase/HSP90-like ATPase" evidence="10">
    <location>
        <begin position="280"/>
        <end position="368"/>
    </location>
</feature>
<feature type="transmembrane region" description="Helical" evidence="9">
    <location>
        <begin position="57"/>
        <end position="80"/>
    </location>
</feature>
<dbReference type="InterPro" id="IPR036890">
    <property type="entry name" value="HATPase_C_sf"/>
</dbReference>
<dbReference type="SMART" id="SM00387">
    <property type="entry name" value="HATPase_c"/>
    <property type="match status" value="1"/>
</dbReference>
<dbReference type="InterPro" id="IPR011712">
    <property type="entry name" value="Sig_transdc_His_kin_sub3_dim/P"/>
</dbReference>
<dbReference type="Pfam" id="PF02518">
    <property type="entry name" value="HATPase_c"/>
    <property type="match status" value="1"/>
</dbReference>
<comment type="caution">
    <text evidence="11">The sequence shown here is derived from an EMBL/GenBank/DDBJ whole genome shotgun (WGS) entry which is preliminary data.</text>
</comment>
<dbReference type="AlphaFoldDB" id="A0A6B3TR74"/>
<evidence type="ECO:0000256" key="2">
    <source>
        <dbReference type="ARBA" id="ARBA00012438"/>
    </source>
</evidence>
<sequence>MEFWMIFSKLILLGYLVLRFIHVTDRNIPWIIFSLLLYLCINILYYIVKQDRMKRGILFLSLVQILASYYMVQSLFILLLPLNLCEIFPFQNKNRFMILILVFLPLLPLPNDLAFQYGLVAALSFIIYMMFMQFTARLQMQEAQLDVMRKNLQKVTRILNENNEFIRQSEYTFKLEERNRLAQVFHDKIGHTMTGALIQMEAAKRLIGSDQKKALELLQNAINISNMGIEQIRITLKNLKPPIEQIGINRMKLFIEEFSAKHSLSMPFIYKGDMERITPIQWKIIYENLTEALTNALKYSEATMISIKIHVLNTMIKVEVKDNGVGVQKVKKGIGLIGMEERTASINGKIIVDGTNGFSVTMLIPIQGTM</sequence>
<keyword evidence="3" id="KW-0597">Phosphoprotein</keyword>
<keyword evidence="9" id="KW-0472">Membrane</keyword>
<keyword evidence="6 11" id="KW-0418">Kinase</keyword>
<dbReference type="Pfam" id="PF07730">
    <property type="entry name" value="HisKA_3"/>
    <property type="match status" value="1"/>
</dbReference>
<evidence type="ECO:0000256" key="7">
    <source>
        <dbReference type="ARBA" id="ARBA00022840"/>
    </source>
</evidence>
<feature type="transmembrane region" description="Helical" evidence="9">
    <location>
        <begin position="7"/>
        <end position="24"/>
    </location>
</feature>
<dbReference type="PANTHER" id="PTHR24421">
    <property type="entry name" value="NITRATE/NITRITE SENSOR PROTEIN NARX-RELATED"/>
    <property type="match status" value="1"/>
</dbReference>
<evidence type="ECO:0000256" key="1">
    <source>
        <dbReference type="ARBA" id="ARBA00000085"/>
    </source>
</evidence>
<evidence type="ECO:0000256" key="3">
    <source>
        <dbReference type="ARBA" id="ARBA00022553"/>
    </source>
</evidence>
<dbReference type="EC" id="2.7.13.3" evidence="2"/>
<keyword evidence="9" id="KW-0812">Transmembrane</keyword>
<dbReference type="SUPFAM" id="SSF55874">
    <property type="entry name" value="ATPase domain of HSP90 chaperone/DNA topoisomerase II/histidine kinase"/>
    <property type="match status" value="1"/>
</dbReference>
<gene>
    <name evidence="11" type="ORF">G4Z05_11460</name>
</gene>
<dbReference type="RefSeq" id="WP_163252017.1">
    <property type="nucleotide sequence ID" value="NZ_JAAIUV010000017.1"/>
</dbReference>
<dbReference type="InterPro" id="IPR050482">
    <property type="entry name" value="Sensor_HK_TwoCompSys"/>
</dbReference>
<dbReference type="Gene3D" id="3.30.565.10">
    <property type="entry name" value="Histidine kinase-like ATPase, C-terminal domain"/>
    <property type="match status" value="1"/>
</dbReference>
<keyword evidence="7" id="KW-0067">ATP-binding</keyword>
<keyword evidence="5" id="KW-0547">Nucleotide-binding</keyword>
<accession>A0A6B3TR74</accession>
<name>A0A6B3TR74_9BACI</name>
<keyword evidence="4" id="KW-0808">Transferase</keyword>
<feature type="transmembrane region" description="Helical" evidence="9">
    <location>
        <begin position="30"/>
        <end position="48"/>
    </location>
</feature>